<dbReference type="EMBL" id="JBHLVN010000049">
    <property type="protein sequence ID" value="MFC0297740.1"/>
    <property type="molecule type" value="Genomic_DNA"/>
</dbReference>
<organism evidence="1 2">
    <name type="scientific">Geobacillus jurassicus</name>
    <dbReference type="NCBI Taxonomy" id="235932"/>
    <lineage>
        <taxon>Bacteria</taxon>
        <taxon>Bacillati</taxon>
        <taxon>Bacillota</taxon>
        <taxon>Bacilli</taxon>
        <taxon>Bacillales</taxon>
        <taxon>Anoxybacillaceae</taxon>
        <taxon>Geobacillus</taxon>
    </lineage>
</organism>
<dbReference type="RefSeq" id="WP_066227642.1">
    <property type="nucleotide sequence ID" value="NZ_JBHLVN010000049.1"/>
</dbReference>
<reference evidence="1 2" key="1">
    <citation type="submission" date="2024-09" db="EMBL/GenBank/DDBJ databases">
        <authorList>
            <person name="Sun Q."/>
            <person name="Mori K."/>
        </authorList>
    </citation>
    <scope>NUCLEOTIDE SEQUENCE [LARGE SCALE GENOMIC DNA]</scope>
    <source>
        <strain evidence="1 2">CCM 7224</strain>
    </source>
</reference>
<proteinExistence type="predicted"/>
<comment type="caution">
    <text evidence="1">The sequence shown here is derived from an EMBL/GenBank/DDBJ whole genome shotgun (WGS) entry which is preliminary data.</text>
</comment>
<evidence type="ECO:0000313" key="1">
    <source>
        <dbReference type="EMBL" id="MFC0297740.1"/>
    </source>
</evidence>
<evidence type="ECO:0000313" key="2">
    <source>
        <dbReference type="Proteomes" id="UP001589785"/>
    </source>
</evidence>
<gene>
    <name evidence="1" type="ORF">ACFFHQ_09910</name>
</gene>
<evidence type="ECO:0008006" key="3">
    <source>
        <dbReference type="Google" id="ProtNLM"/>
    </source>
</evidence>
<accession>A0ABV6GTD1</accession>
<dbReference type="Proteomes" id="UP001589785">
    <property type="component" value="Unassembled WGS sequence"/>
</dbReference>
<name>A0ABV6GTD1_9BACL</name>
<sequence length="736" mass="81864">MEIRGVFMGRTIAVSEQPLQQGQTYEAAIKEVKGGEAVVNIKGTDVRVWTEGTWPEEGRATIKIVGEQDGLPVARIVPRPQQEAAERAIRPVVSEPLSPEWKQVESWLQKQGQPLTKEVLSTLRMFFAEAPGTVEQKLDTVRAVMNKQLELTSTHLAAVHEALHGQSFGEQLLAIANTLDPTFTLASQEQQSMAEEAAFGRRIGATADVSGGIEKPQQTREQVLFQRLAALLLEQRAEDMGGGEERLVFSPAPSGATDNAGHFAQQIEQLHEAVRRAIKLLKQEPHLEKALSAVQTEIGEAIRAHPHWGQTLAEALAKAREFVGKGREFAARKTVLETLSEMEVSLSSPTNDRPFDDAWQTSLPLETKDVLVRTVTKKMAQAARDFQTVKRDVMRQLETTLKLAETSGPAARLQAKSMVEAIIKQLDNAILKSDIMLFTDMTTEKQLMKASSELTEAKKRLQQGDVAGARKIVSDVKNMLSTLVFKPSDVEVKHFVVGQSGMQLDPSKAFLEQVNRVMRPPADGPSARHLFDAIRRLGLTHEYEAAQSLALNGNEERAAPINMKEALLRMAQSGNESVARQAEQVLTNLTGQQLLNKWDVGAGVQSFFFSLPLLWHNEVRNVNVYVNARQDGERIDWENCQLYFLLETKKLGDLGILLQANERNLSITLRNDRDDFAEKAKPFLDVAKERLEEIGYHVTGINVTRLTNDIEKKGEQVAPSVPPYRAFTERGYDITI</sequence>
<keyword evidence="2" id="KW-1185">Reference proteome</keyword>
<protein>
    <recommendedName>
        <fullName evidence="3">Flagellar hook-length control protein-like C-terminal domain-containing protein</fullName>
    </recommendedName>
</protein>